<dbReference type="EMBL" id="JAHESD010000109">
    <property type="protein sequence ID" value="MBT1706412.1"/>
    <property type="molecule type" value="Genomic_DNA"/>
</dbReference>
<dbReference type="Gene3D" id="1.10.287.130">
    <property type="match status" value="1"/>
</dbReference>
<dbReference type="SMART" id="SM00387">
    <property type="entry name" value="HATPase_c"/>
    <property type="match status" value="1"/>
</dbReference>
<evidence type="ECO:0000256" key="6">
    <source>
        <dbReference type="ARBA" id="ARBA00023136"/>
    </source>
</evidence>
<dbReference type="SUPFAM" id="SSF47384">
    <property type="entry name" value="Homodimeric domain of signal transducing histidine kinase"/>
    <property type="match status" value="1"/>
</dbReference>
<dbReference type="EC" id="2.7.13.3" evidence="2"/>
<dbReference type="Proteomes" id="UP000772618">
    <property type="component" value="Unassembled WGS sequence"/>
</dbReference>
<evidence type="ECO:0000256" key="2">
    <source>
        <dbReference type="ARBA" id="ARBA00012438"/>
    </source>
</evidence>
<sequence length="520" mass="59924">MTNVIKKYQQDIEVDLTLFEATPGLRFAFLPNHELTILTASDDMCRFIETDRTALAGASLAQLCELPFFIEKPDLYKTLNASLANVIKYKIAHTNDNFEYKQVADGGRFNEFRWKATSTPVLNQLGDIKYIIFTAEDWDTKAETRLRKTFTIDTVGVIYFDLDGGIHDANPAFERMSGFTREEFVSGKVRWDELTPPEFMNVTLKSRHEFLTRWQNTPYEKQYFRPDGSRWWGLFAGKRLSDNECVEFVLDITPLKTVEEQLEKRVKERTRDLECLNYELLRSNNSLEQFAYAASHDLKEPIRKIQIFADRLRKSVDAKLSEDEKRYLDRMISSTTRMGLLVDDLLSFAHLNFKPGGFEEVNLNELINAVITDLDLEIEERKASIKIEILPFVRGHRRQLQQAFQNIIANALKYHKADATPEIDITVEEVHGEDIAFRKVPIDSRYYVIKIKDNGIGFEQQYADQIFNVFTRLHSTTQFKGTGIGLSIVRKVIESHNGFVTATGNPDEGATFSVYLPISK</sequence>
<dbReference type="PANTHER" id="PTHR42878:SF15">
    <property type="entry name" value="BACTERIOPHYTOCHROME"/>
    <property type="match status" value="1"/>
</dbReference>
<evidence type="ECO:0000256" key="5">
    <source>
        <dbReference type="ARBA" id="ARBA00022777"/>
    </source>
</evidence>
<keyword evidence="4" id="KW-0808">Transferase</keyword>
<protein>
    <recommendedName>
        <fullName evidence="2">histidine kinase</fullName>
        <ecNumber evidence="2">2.7.13.3</ecNumber>
    </recommendedName>
</protein>
<dbReference type="InterPro" id="IPR003661">
    <property type="entry name" value="HisK_dim/P_dom"/>
</dbReference>
<comment type="caution">
    <text evidence="9">The sequence shown here is derived from an EMBL/GenBank/DDBJ whole genome shotgun (WGS) entry which is preliminary data.</text>
</comment>
<evidence type="ECO:0000256" key="4">
    <source>
        <dbReference type="ARBA" id="ARBA00022679"/>
    </source>
</evidence>
<dbReference type="InterPro" id="IPR003594">
    <property type="entry name" value="HATPase_dom"/>
</dbReference>
<keyword evidence="6" id="KW-0472">Membrane</keyword>
<dbReference type="InterPro" id="IPR036890">
    <property type="entry name" value="HATPase_C_sf"/>
</dbReference>
<dbReference type="PRINTS" id="PR00344">
    <property type="entry name" value="BCTRLSENSOR"/>
</dbReference>
<evidence type="ECO:0000259" key="8">
    <source>
        <dbReference type="PROSITE" id="PS50112"/>
    </source>
</evidence>
<proteinExistence type="predicted"/>
<dbReference type="InterPro" id="IPR050351">
    <property type="entry name" value="BphY/WalK/GraS-like"/>
</dbReference>
<evidence type="ECO:0000313" key="9">
    <source>
        <dbReference type="EMBL" id="MBT1706412.1"/>
    </source>
</evidence>
<evidence type="ECO:0000259" key="7">
    <source>
        <dbReference type="PROSITE" id="PS50109"/>
    </source>
</evidence>
<name>A0ABS5VYC9_9BACT</name>
<dbReference type="PANTHER" id="PTHR42878">
    <property type="entry name" value="TWO-COMPONENT HISTIDINE KINASE"/>
    <property type="match status" value="1"/>
</dbReference>
<dbReference type="Pfam" id="PF02518">
    <property type="entry name" value="HATPase_c"/>
    <property type="match status" value="1"/>
</dbReference>
<keyword evidence="3" id="KW-0597">Phosphoprotein</keyword>
<reference evidence="9 10" key="1">
    <citation type="submission" date="2021-05" db="EMBL/GenBank/DDBJ databases">
        <title>A Polyphasic approach of four new species of the genus Ohtaekwangia: Ohtaekwangia histidinii sp. nov., Ohtaekwangia cretensis sp. nov., Ohtaekwangia indiensis sp. nov., Ohtaekwangia reichenbachii sp. nov. from diverse environment.</title>
        <authorList>
            <person name="Octaviana S."/>
        </authorList>
    </citation>
    <scope>NUCLEOTIDE SEQUENCE [LARGE SCALE GENOMIC DNA]</scope>
    <source>
        <strain evidence="9 10">PWU20</strain>
    </source>
</reference>
<dbReference type="InterPro" id="IPR000014">
    <property type="entry name" value="PAS"/>
</dbReference>
<dbReference type="PROSITE" id="PS50109">
    <property type="entry name" value="HIS_KIN"/>
    <property type="match status" value="1"/>
</dbReference>
<evidence type="ECO:0000256" key="3">
    <source>
        <dbReference type="ARBA" id="ARBA00022553"/>
    </source>
</evidence>
<dbReference type="InterPro" id="IPR036097">
    <property type="entry name" value="HisK_dim/P_sf"/>
</dbReference>
<comment type="catalytic activity">
    <reaction evidence="1">
        <text>ATP + protein L-histidine = ADP + protein N-phospho-L-histidine.</text>
        <dbReference type="EC" id="2.7.13.3"/>
    </reaction>
</comment>
<dbReference type="SMART" id="SM00091">
    <property type="entry name" value="PAS"/>
    <property type="match status" value="2"/>
</dbReference>
<feature type="domain" description="PAS" evidence="8">
    <location>
        <begin position="142"/>
        <end position="198"/>
    </location>
</feature>
<dbReference type="RefSeq" id="WP_254157720.1">
    <property type="nucleotide sequence ID" value="NZ_JAHESD010000109.1"/>
</dbReference>
<accession>A0ABS5VYC9</accession>
<dbReference type="SUPFAM" id="SSF55874">
    <property type="entry name" value="ATPase domain of HSP90 chaperone/DNA topoisomerase II/histidine kinase"/>
    <property type="match status" value="1"/>
</dbReference>
<dbReference type="InterPro" id="IPR004358">
    <property type="entry name" value="Sig_transdc_His_kin-like_C"/>
</dbReference>
<dbReference type="Gene3D" id="3.30.565.10">
    <property type="entry name" value="Histidine kinase-like ATPase, C-terminal domain"/>
    <property type="match status" value="1"/>
</dbReference>
<dbReference type="SMART" id="SM00388">
    <property type="entry name" value="HisKA"/>
    <property type="match status" value="1"/>
</dbReference>
<evidence type="ECO:0000256" key="1">
    <source>
        <dbReference type="ARBA" id="ARBA00000085"/>
    </source>
</evidence>
<dbReference type="SUPFAM" id="SSF55785">
    <property type="entry name" value="PYP-like sensor domain (PAS domain)"/>
    <property type="match status" value="1"/>
</dbReference>
<dbReference type="Pfam" id="PF00512">
    <property type="entry name" value="HisKA"/>
    <property type="match status" value="1"/>
</dbReference>
<dbReference type="InterPro" id="IPR035965">
    <property type="entry name" value="PAS-like_dom_sf"/>
</dbReference>
<dbReference type="Pfam" id="PF13426">
    <property type="entry name" value="PAS_9"/>
    <property type="match status" value="2"/>
</dbReference>
<dbReference type="CDD" id="cd00082">
    <property type="entry name" value="HisKA"/>
    <property type="match status" value="1"/>
</dbReference>
<dbReference type="InterPro" id="IPR005467">
    <property type="entry name" value="His_kinase_dom"/>
</dbReference>
<keyword evidence="10" id="KW-1185">Reference proteome</keyword>
<organism evidence="9 10">
    <name type="scientific">Chryseosolibacter indicus</name>
    <dbReference type="NCBI Taxonomy" id="2782351"/>
    <lineage>
        <taxon>Bacteria</taxon>
        <taxon>Pseudomonadati</taxon>
        <taxon>Bacteroidota</taxon>
        <taxon>Cytophagia</taxon>
        <taxon>Cytophagales</taxon>
        <taxon>Chryseotaleaceae</taxon>
        <taxon>Chryseosolibacter</taxon>
    </lineage>
</organism>
<keyword evidence="5" id="KW-0418">Kinase</keyword>
<feature type="domain" description="Histidine kinase" evidence="7">
    <location>
        <begin position="293"/>
        <end position="520"/>
    </location>
</feature>
<dbReference type="CDD" id="cd00130">
    <property type="entry name" value="PAS"/>
    <property type="match status" value="1"/>
</dbReference>
<evidence type="ECO:0000313" key="10">
    <source>
        <dbReference type="Proteomes" id="UP000772618"/>
    </source>
</evidence>
<dbReference type="Gene3D" id="3.30.450.20">
    <property type="entry name" value="PAS domain"/>
    <property type="match status" value="2"/>
</dbReference>
<dbReference type="NCBIfam" id="TIGR00229">
    <property type="entry name" value="sensory_box"/>
    <property type="match status" value="1"/>
</dbReference>
<gene>
    <name evidence="9" type="ORF">KK060_24250</name>
</gene>
<dbReference type="PROSITE" id="PS50112">
    <property type="entry name" value="PAS"/>
    <property type="match status" value="1"/>
</dbReference>